<dbReference type="CDD" id="cd02440">
    <property type="entry name" value="AdoMet_MTases"/>
    <property type="match status" value="1"/>
</dbReference>
<keyword evidence="3" id="KW-0489">Methyltransferase</keyword>
<dbReference type="EMBL" id="BLAB01000001">
    <property type="protein sequence ID" value="GER93163.1"/>
    <property type="molecule type" value="Genomic_DNA"/>
</dbReference>
<dbReference type="PROSITE" id="PS00092">
    <property type="entry name" value="N6_MTASE"/>
    <property type="match status" value="1"/>
</dbReference>
<proteinExistence type="predicted"/>
<gene>
    <name evidence="3" type="ORF">A45J_0896</name>
</gene>
<accession>A0A5J4L095</accession>
<sequence>MLTLDSIRDIQIYQNKNGYRFSVDALLIFSFINLTRVKKIADLGTGSGIIGILLAKKYPDAKVALIEIQKSLARLAEKNVALNKLQERVKVIRADLKELSKTHLFTHLPIVPFTDFDLVVSNPPFRKVKTGRLSIGDEKAIARHEIKLSLKDLMNTSSTLLRHHGRLCIIHLPERLTEIIDAMRENNLEPKRMRFIHSNVSTEAKMVLIEAVKGGSSGLKTERPFFIYNENSEFTDEMKDIYNK</sequence>
<dbReference type="PANTHER" id="PTHR47739">
    <property type="entry name" value="TRNA1(VAL) (ADENINE(37)-N6)-METHYLTRANSFERASE"/>
    <property type="match status" value="1"/>
</dbReference>
<dbReference type="Pfam" id="PF05175">
    <property type="entry name" value="MTS"/>
    <property type="match status" value="1"/>
</dbReference>
<evidence type="ECO:0000313" key="3">
    <source>
        <dbReference type="EMBL" id="GER93163.1"/>
    </source>
</evidence>
<dbReference type="GO" id="GO:0032259">
    <property type="term" value="P:methylation"/>
    <property type="evidence" value="ECO:0007669"/>
    <property type="project" value="UniProtKB-KW"/>
</dbReference>
<protein>
    <submittedName>
        <fullName evidence="3">SAM-dependent methyltransferase</fullName>
    </submittedName>
</protein>
<feature type="domain" description="Methyltransferase small" evidence="2">
    <location>
        <begin position="31"/>
        <end position="136"/>
    </location>
</feature>
<dbReference type="InterPro" id="IPR029063">
    <property type="entry name" value="SAM-dependent_MTases_sf"/>
</dbReference>
<dbReference type="SUPFAM" id="SSF53335">
    <property type="entry name" value="S-adenosyl-L-methionine-dependent methyltransferases"/>
    <property type="match status" value="1"/>
</dbReference>
<dbReference type="AlphaFoldDB" id="A0A5J4L095"/>
<dbReference type="GO" id="GO:0008757">
    <property type="term" value="F:S-adenosylmethionine-dependent methyltransferase activity"/>
    <property type="evidence" value="ECO:0007669"/>
    <property type="project" value="UniProtKB-ARBA"/>
</dbReference>
<dbReference type="PANTHER" id="PTHR47739:SF1">
    <property type="entry name" value="TRNA1(VAL) (ADENINE(37)-N6)-METHYLTRANSFERASE"/>
    <property type="match status" value="1"/>
</dbReference>
<dbReference type="InterPro" id="IPR050210">
    <property type="entry name" value="tRNA_Adenine-N(6)_MTase"/>
</dbReference>
<dbReference type="InterPro" id="IPR007848">
    <property type="entry name" value="Small_mtfrase_dom"/>
</dbReference>
<evidence type="ECO:0000259" key="2">
    <source>
        <dbReference type="Pfam" id="PF05175"/>
    </source>
</evidence>
<feature type="coiled-coil region" evidence="1">
    <location>
        <begin position="68"/>
        <end position="102"/>
    </location>
</feature>
<keyword evidence="1" id="KW-0175">Coiled coil</keyword>
<reference evidence="3" key="1">
    <citation type="submission" date="2019-10" db="EMBL/GenBank/DDBJ databases">
        <title>Metagenomic sequencing of thiosulfate-disproportionating enrichment culture.</title>
        <authorList>
            <person name="Umezawa K."/>
            <person name="Kojima H."/>
            <person name="Fukui M."/>
        </authorList>
    </citation>
    <scope>NUCLEOTIDE SEQUENCE</scope>
    <source>
        <strain evidence="3">45J</strain>
    </source>
</reference>
<name>A0A5J4L095_9ZZZZ</name>
<dbReference type="Gene3D" id="3.40.50.150">
    <property type="entry name" value="Vaccinia Virus protein VP39"/>
    <property type="match status" value="1"/>
</dbReference>
<evidence type="ECO:0000256" key="1">
    <source>
        <dbReference type="SAM" id="Coils"/>
    </source>
</evidence>
<comment type="caution">
    <text evidence="3">The sequence shown here is derived from an EMBL/GenBank/DDBJ whole genome shotgun (WGS) entry which is preliminary data.</text>
</comment>
<organism evidence="3">
    <name type="scientific">hot springs metagenome</name>
    <dbReference type="NCBI Taxonomy" id="433727"/>
    <lineage>
        <taxon>unclassified sequences</taxon>
        <taxon>metagenomes</taxon>
        <taxon>ecological metagenomes</taxon>
    </lineage>
</organism>
<keyword evidence="3" id="KW-0808">Transferase</keyword>
<dbReference type="InterPro" id="IPR002052">
    <property type="entry name" value="DNA_methylase_N6_adenine_CS"/>
</dbReference>
<dbReference type="GO" id="GO:0003676">
    <property type="term" value="F:nucleic acid binding"/>
    <property type="evidence" value="ECO:0007669"/>
    <property type="project" value="InterPro"/>
</dbReference>